<feature type="non-terminal residue" evidence="1">
    <location>
        <position position="1"/>
    </location>
</feature>
<proteinExistence type="predicted"/>
<dbReference type="EMBL" id="SNXI01000033">
    <property type="protein sequence ID" value="TDP27260.1"/>
    <property type="molecule type" value="Genomic_DNA"/>
</dbReference>
<name>A0A4R6NY92_9GAMM</name>
<reference evidence="1 3" key="1">
    <citation type="submission" date="2019-03" db="EMBL/GenBank/DDBJ databases">
        <title>Freshwater and sediment microbial communities from various areas in North America, analyzing microbe dynamics in response to fracking.</title>
        <authorList>
            <person name="Lamendella R."/>
        </authorList>
    </citation>
    <scope>NUCLEOTIDE SEQUENCE [LARGE SCALE GENOMIC DNA]</scope>
    <source>
        <strain evidence="1 3">18_TX</strain>
    </source>
</reference>
<protein>
    <submittedName>
        <fullName evidence="1">Uncharacterized protein</fullName>
    </submittedName>
</protein>
<evidence type="ECO:0000313" key="3">
    <source>
        <dbReference type="Proteomes" id="UP000295531"/>
    </source>
</evidence>
<dbReference type="Proteomes" id="UP000295531">
    <property type="component" value="Unassembled WGS sequence"/>
</dbReference>
<evidence type="ECO:0000313" key="2">
    <source>
        <dbReference type="EMBL" id="TDP27472.1"/>
    </source>
</evidence>
<keyword evidence="3" id="KW-1185">Reference proteome</keyword>
<dbReference type="EMBL" id="SNXI01000029">
    <property type="protein sequence ID" value="TDP27472.1"/>
    <property type="molecule type" value="Genomic_DNA"/>
</dbReference>
<accession>A0A4R6NY92</accession>
<comment type="caution">
    <text evidence="1">The sequence shown here is derived from an EMBL/GenBank/DDBJ whole genome shotgun (WGS) entry which is preliminary data.</text>
</comment>
<gene>
    <name evidence="2" type="ORF">DEU29_12917</name>
    <name evidence="1" type="ORF">DEU29_13310</name>
</gene>
<sequence>NAALNIRDKGALELKAAGQSFLLMEAA</sequence>
<dbReference type="AlphaFoldDB" id="A0A4R6NY92"/>
<evidence type="ECO:0000313" key="1">
    <source>
        <dbReference type="EMBL" id="TDP27260.1"/>
    </source>
</evidence>
<organism evidence="1 3">
    <name type="scientific">Idiomarina aquatica</name>
    <dbReference type="NCBI Taxonomy" id="1327752"/>
    <lineage>
        <taxon>Bacteria</taxon>
        <taxon>Pseudomonadati</taxon>
        <taxon>Pseudomonadota</taxon>
        <taxon>Gammaproteobacteria</taxon>
        <taxon>Alteromonadales</taxon>
        <taxon>Idiomarinaceae</taxon>
        <taxon>Idiomarina</taxon>
    </lineage>
</organism>